<evidence type="ECO:0000313" key="1">
    <source>
        <dbReference type="EMBL" id="KAK1754207.1"/>
    </source>
</evidence>
<dbReference type="AlphaFoldDB" id="A0AAJ0BCF2"/>
<organism evidence="1 2">
    <name type="scientific">Echria macrotheca</name>
    <dbReference type="NCBI Taxonomy" id="438768"/>
    <lineage>
        <taxon>Eukaryota</taxon>
        <taxon>Fungi</taxon>
        <taxon>Dikarya</taxon>
        <taxon>Ascomycota</taxon>
        <taxon>Pezizomycotina</taxon>
        <taxon>Sordariomycetes</taxon>
        <taxon>Sordariomycetidae</taxon>
        <taxon>Sordariales</taxon>
        <taxon>Schizotheciaceae</taxon>
        <taxon>Echria</taxon>
    </lineage>
</organism>
<protein>
    <submittedName>
        <fullName evidence="1">2cyclic-nucleotide 3phosphodiesterase</fullName>
    </submittedName>
</protein>
<evidence type="ECO:0000313" key="2">
    <source>
        <dbReference type="Proteomes" id="UP001239445"/>
    </source>
</evidence>
<gene>
    <name evidence="1" type="ORF">QBC47DRAFT_385942</name>
</gene>
<dbReference type="GO" id="GO:0009187">
    <property type="term" value="P:cyclic nucleotide metabolic process"/>
    <property type="evidence" value="ECO:0007669"/>
    <property type="project" value="TreeGrafter"/>
</dbReference>
<dbReference type="EMBL" id="MU839836">
    <property type="protein sequence ID" value="KAK1754207.1"/>
    <property type="molecule type" value="Genomic_DNA"/>
</dbReference>
<dbReference type="Gene3D" id="3.90.1140.10">
    <property type="entry name" value="Cyclic phosphodiesterase"/>
    <property type="match status" value="1"/>
</dbReference>
<keyword evidence="2" id="KW-1185">Reference proteome</keyword>
<dbReference type="Pfam" id="PF07823">
    <property type="entry name" value="CPDase"/>
    <property type="match status" value="1"/>
</dbReference>
<reference evidence="1" key="1">
    <citation type="submission" date="2023-06" db="EMBL/GenBank/DDBJ databases">
        <title>Genome-scale phylogeny and comparative genomics of the fungal order Sordariales.</title>
        <authorList>
            <consortium name="Lawrence Berkeley National Laboratory"/>
            <person name="Hensen N."/>
            <person name="Bonometti L."/>
            <person name="Westerberg I."/>
            <person name="Brannstrom I.O."/>
            <person name="Guillou S."/>
            <person name="Cros-Aarteil S."/>
            <person name="Calhoun S."/>
            <person name="Haridas S."/>
            <person name="Kuo A."/>
            <person name="Mondo S."/>
            <person name="Pangilinan J."/>
            <person name="Riley R."/>
            <person name="Labutti K."/>
            <person name="Andreopoulos B."/>
            <person name="Lipzen A."/>
            <person name="Chen C."/>
            <person name="Yanf M."/>
            <person name="Daum C."/>
            <person name="Ng V."/>
            <person name="Clum A."/>
            <person name="Steindorff A."/>
            <person name="Ohm R."/>
            <person name="Martin F."/>
            <person name="Silar P."/>
            <person name="Natvig D."/>
            <person name="Lalanne C."/>
            <person name="Gautier V."/>
            <person name="Ament-Velasquez S.L."/>
            <person name="Kruys A."/>
            <person name="Hutchinson M.I."/>
            <person name="Powell A.J."/>
            <person name="Barry K."/>
            <person name="Miller A.N."/>
            <person name="Grigoriev I.V."/>
            <person name="Debuchy R."/>
            <person name="Gladieux P."/>
            <person name="Thoren M.H."/>
            <person name="Johannesson H."/>
        </authorList>
    </citation>
    <scope>NUCLEOTIDE SEQUENCE</scope>
    <source>
        <strain evidence="1">PSN4</strain>
    </source>
</reference>
<dbReference type="PANTHER" id="PTHR28141">
    <property type="entry name" value="2',3'-CYCLIC-NUCLEOTIDE 3'-PHOSPHODIESTERASE"/>
    <property type="match status" value="1"/>
</dbReference>
<sequence>MPGSSIWLLPPPTHHLHEKLKTLIAETLPALFPAESTSATLSPDFFVPHVTLTSEISPDLYGSDPQGWLDSIPWPAADEVCVRFEELRSQDVFVRRCYIGVGFDGVKDIAALARARGVLGEETPADKTAAWLKSWQDAFGPHVSLM</sequence>
<proteinExistence type="predicted"/>
<dbReference type="PANTHER" id="PTHR28141:SF1">
    <property type="entry name" value="2',3'-CYCLIC-NUCLEOTIDE 3'-PHOSPHODIESTERASE"/>
    <property type="match status" value="1"/>
</dbReference>
<dbReference type="GO" id="GO:0004113">
    <property type="term" value="F:2',3'-cyclic-nucleotide 3'-phosphodiesterase activity"/>
    <property type="evidence" value="ECO:0007669"/>
    <property type="project" value="TreeGrafter"/>
</dbReference>
<dbReference type="InterPro" id="IPR012386">
    <property type="entry name" value="Cyclic-nucl_3Pdiesterase"/>
</dbReference>
<dbReference type="Proteomes" id="UP001239445">
    <property type="component" value="Unassembled WGS sequence"/>
</dbReference>
<accession>A0AAJ0BCF2</accession>
<comment type="caution">
    <text evidence="1">The sequence shown here is derived from an EMBL/GenBank/DDBJ whole genome shotgun (WGS) entry which is preliminary data.</text>
</comment>
<name>A0AAJ0BCF2_9PEZI</name>